<organism evidence="2 3">
    <name type="scientific">Naegleria fowleri</name>
    <name type="common">Brain eating amoeba</name>
    <dbReference type="NCBI Taxonomy" id="5763"/>
    <lineage>
        <taxon>Eukaryota</taxon>
        <taxon>Discoba</taxon>
        <taxon>Heterolobosea</taxon>
        <taxon>Tetramitia</taxon>
        <taxon>Eutetramitia</taxon>
        <taxon>Vahlkampfiidae</taxon>
        <taxon>Naegleria</taxon>
    </lineage>
</organism>
<accession>A0A6A5BKD6</accession>
<dbReference type="Proteomes" id="UP000444721">
    <property type="component" value="Unassembled WGS sequence"/>
</dbReference>
<name>A0A6A5BKD6_NAEFO</name>
<comment type="caution">
    <text evidence="2">The sequence shown here is derived from an EMBL/GenBank/DDBJ whole genome shotgun (WGS) entry which is preliminary data.</text>
</comment>
<proteinExistence type="predicted"/>
<sequence length="477" mass="56646">MITSNSLERNDNDGENDEETNEMIIQCLKFIQEKVQTDAQREVDDSEPCYHHEIPENLRDGDEKRVQDDDKIDHNELLHIAQIEANLKEHLMKNNFHDDNISREQNNDTKKLDETNHRALCVIRECIKQKRENFANIVWREWSKQFSQLLSTEESVNELVWRTGLNLLKSFLPIEENDEKHHNHDKSNTNNTEEINDYDNMCFLDSKNTDTYALYIQYLLAAENSQKHYEDFLEIVDWFFAYNAPSEEIMGSVLNAYGKYLIEGNHAYVMFDLISRNRHTFENNVDLTLFEEIINECAIHVKDKNQWCKVYTFRKEWLIEIFEKYGTTSENCFLELIVEICFSIVKDYSTVETEPSIDFFGEHVDKEEMNLKKRMEYLEKMRIYTLQLPHLRDRFIDIFGDENAQNLVNAYCFGKTPESMNSGEMSLLDLSLLKLIEQQRYDIEQMNKRHEDLIAHIQRQDMIISSLVNAVNRLSHR</sequence>
<dbReference type="RefSeq" id="XP_044559321.1">
    <property type="nucleotide sequence ID" value="XM_044710298.1"/>
</dbReference>
<reference evidence="2 3" key="1">
    <citation type="journal article" date="2019" name="Sci. Rep.">
        <title>Nanopore sequencing improves the draft genome of the human pathogenic amoeba Naegleria fowleri.</title>
        <authorList>
            <person name="Liechti N."/>
            <person name="Schurch N."/>
            <person name="Bruggmann R."/>
            <person name="Wittwer M."/>
        </authorList>
    </citation>
    <scope>NUCLEOTIDE SEQUENCE [LARGE SCALE GENOMIC DNA]</scope>
    <source>
        <strain evidence="2 3">ATCC 30894</strain>
    </source>
</reference>
<keyword evidence="3" id="KW-1185">Reference proteome</keyword>
<dbReference type="VEuPathDB" id="AmoebaDB:FDP41_006640"/>
<dbReference type="GeneID" id="68113858"/>
<dbReference type="VEuPathDB" id="AmoebaDB:NfTy_088470"/>
<dbReference type="EMBL" id="VFQX01000052">
    <property type="protein sequence ID" value="KAF0974608.1"/>
    <property type="molecule type" value="Genomic_DNA"/>
</dbReference>
<dbReference type="OrthoDB" id="10389551at2759"/>
<evidence type="ECO:0000313" key="2">
    <source>
        <dbReference type="EMBL" id="KAF0974608.1"/>
    </source>
</evidence>
<protein>
    <submittedName>
        <fullName evidence="2">Uncharacterized protein</fullName>
    </submittedName>
</protein>
<evidence type="ECO:0000313" key="3">
    <source>
        <dbReference type="Proteomes" id="UP000444721"/>
    </source>
</evidence>
<evidence type="ECO:0000256" key="1">
    <source>
        <dbReference type="SAM" id="MobiDB-lite"/>
    </source>
</evidence>
<dbReference type="AlphaFoldDB" id="A0A6A5BKD6"/>
<dbReference type="VEuPathDB" id="AmoebaDB:NF0057850"/>
<gene>
    <name evidence="2" type="ORF">FDP41_006640</name>
</gene>
<feature type="region of interest" description="Disordered" evidence="1">
    <location>
        <begin position="42"/>
        <end position="66"/>
    </location>
</feature>